<comment type="caution">
    <text evidence="1">The sequence shown here is derived from an EMBL/GenBank/DDBJ whole genome shotgun (WGS) entry which is preliminary data.</text>
</comment>
<gene>
    <name evidence="1" type="ORF">ACFFVF_12730</name>
</gene>
<dbReference type="RefSeq" id="WP_236455896.1">
    <property type="nucleotide sequence ID" value="NZ_CBCSGE010000034.1"/>
</dbReference>
<keyword evidence="2" id="KW-1185">Reference proteome</keyword>
<dbReference type="Proteomes" id="UP001589607">
    <property type="component" value="Unassembled WGS sequence"/>
</dbReference>
<organism evidence="1 2">
    <name type="scientific">Flavobacterium jumunjinense</name>
    <dbReference type="NCBI Taxonomy" id="998845"/>
    <lineage>
        <taxon>Bacteria</taxon>
        <taxon>Pseudomonadati</taxon>
        <taxon>Bacteroidota</taxon>
        <taxon>Flavobacteriia</taxon>
        <taxon>Flavobacteriales</taxon>
        <taxon>Flavobacteriaceae</taxon>
        <taxon>Flavobacterium</taxon>
    </lineage>
</organism>
<reference evidence="1 2" key="1">
    <citation type="submission" date="2024-09" db="EMBL/GenBank/DDBJ databases">
        <authorList>
            <person name="Sun Q."/>
            <person name="Mori K."/>
        </authorList>
    </citation>
    <scope>NUCLEOTIDE SEQUENCE [LARGE SCALE GENOMIC DNA]</scope>
    <source>
        <strain evidence="1 2">CECT 7955</strain>
    </source>
</reference>
<dbReference type="EMBL" id="JBHMEY010000044">
    <property type="protein sequence ID" value="MFB9097385.1"/>
    <property type="molecule type" value="Genomic_DNA"/>
</dbReference>
<evidence type="ECO:0000313" key="1">
    <source>
        <dbReference type="EMBL" id="MFB9097385.1"/>
    </source>
</evidence>
<accession>A0ABV5GPS6</accession>
<name>A0ABV5GPS6_9FLAO</name>
<sequence>MKLYILISFIFFYNFTFCQTEKLDKIIHKRIERLQNKNIDTIGVYKIHGEHLITTKSGATTAYIFWIEQTVIKIIKVNGCKISRSKKLLDKDIFEFYYSNQNSIDKETLDNFITEDGGFVSTSHHIKNNITIYDTNKTKTWEINNFYLIKNSGDYININYDKNIDLKLIQWKNLIDKKIINLFK</sequence>
<proteinExistence type="predicted"/>
<protein>
    <submittedName>
        <fullName evidence="1">Uncharacterized protein</fullName>
    </submittedName>
</protein>
<evidence type="ECO:0000313" key="2">
    <source>
        <dbReference type="Proteomes" id="UP001589607"/>
    </source>
</evidence>